<keyword evidence="2" id="KW-1185">Reference proteome</keyword>
<sequence length="231" mass="25252">MTLFFRNLRLTTRRFHGRACAAMRCRIALPSIGRLASSKTKVYATRQIRSFRCFDASSVMIGGTRWTTFGGTWTTVGAPSLISASLRLGDRENASPRDSLSLLRVSGGVNSMLEKYRSPPRHYPRELLALAHQGRHMFIEGINGAGNPPVNADSCPLGLGVAAREVNIRVRVSSLRLRSFGDFLDLFVCLSVADGRFIAPFDGVIDVAGINTGRVPSRVVSHCILQCLSTL</sequence>
<reference evidence="1 2" key="1">
    <citation type="submission" date="2020-02" db="EMBL/GenBank/DDBJ databases">
        <authorList>
            <person name="Ferguson B K."/>
        </authorList>
    </citation>
    <scope>NUCLEOTIDE SEQUENCE [LARGE SCALE GENOMIC DNA]</scope>
</reference>
<dbReference type="AlphaFoldDB" id="A0A6H5IVD7"/>
<dbReference type="Proteomes" id="UP000479190">
    <property type="component" value="Unassembled WGS sequence"/>
</dbReference>
<evidence type="ECO:0000313" key="2">
    <source>
        <dbReference type="Proteomes" id="UP000479190"/>
    </source>
</evidence>
<accession>A0A6H5IVD7</accession>
<protein>
    <submittedName>
        <fullName evidence="1">Uncharacterized protein</fullName>
    </submittedName>
</protein>
<gene>
    <name evidence="1" type="ORF">TBRA_LOCUS12510</name>
</gene>
<proteinExistence type="predicted"/>
<name>A0A6H5IVD7_9HYME</name>
<dbReference type="EMBL" id="CADCXV010001054">
    <property type="protein sequence ID" value="CAB0040816.1"/>
    <property type="molecule type" value="Genomic_DNA"/>
</dbReference>
<evidence type="ECO:0000313" key="1">
    <source>
        <dbReference type="EMBL" id="CAB0040816.1"/>
    </source>
</evidence>
<organism evidence="1 2">
    <name type="scientific">Trichogramma brassicae</name>
    <dbReference type="NCBI Taxonomy" id="86971"/>
    <lineage>
        <taxon>Eukaryota</taxon>
        <taxon>Metazoa</taxon>
        <taxon>Ecdysozoa</taxon>
        <taxon>Arthropoda</taxon>
        <taxon>Hexapoda</taxon>
        <taxon>Insecta</taxon>
        <taxon>Pterygota</taxon>
        <taxon>Neoptera</taxon>
        <taxon>Endopterygota</taxon>
        <taxon>Hymenoptera</taxon>
        <taxon>Apocrita</taxon>
        <taxon>Proctotrupomorpha</taxon>
        <taxon>Chalcidoidea</taxon>
        <taxon>Trichogrammatidae</taxon>
        <taxon>Trichogramma</taxon>
    </lineage>
</organism>